<feature type="domain" description="Fatty acid hydroxylase" evidence="15">
    <location>
        <begin position="69"/>
        <end position="208"/>
    </location>
</feature>
<dbReference type="RefSeq" id="WP_202245821.1">
    <property type="nucleotide sequence ID" value="NZ_JAESIY010000010.1"/>
</dbReference>
<feature type="transmembrane region" description="Helical" evidence="14">
    <location>
        <begin position="122"/>
        <end position="139"/>
    </location>
</feature>
<evidence type="ECO:0000256" key="8">
    <source>
        <dbReference type="ARBA" id="ARBA00022833"/>
    </source>
</evidence>
<reference evidence="16" key="1">
    <citation type="submission" date="2021-01" db="EMBL/GenBank/DDBJ databases">
        <title>Fulvivirga kasyanovii gen. nov., sp nov., a novel member of the phylum Bacteroidetes isolated from seawater in a mussel farm.</title>
        <authorList>
            <person name="Zhao L.-H."/>
            <person name="Wang Z.-J."/>
        </authorList>
    </citation>
    <scope>NUCLEOTIDE SEQUENCE</scope>
    <source>
        <strain evidence="16">2943</strain>
    </source>
</reference>
<evidence type="ECO:0000256" key="14">
    <source>
        <dbReference type="SAM" id="Phobius"/>
    </source>
</evidence>
<dbReference type="GO" id="GO:0006633">
    <property type="term" value="P:fatty acid biosynthetic process"/>
    <property type="evidence" value="ECO:0007669"/>
    <property type="project" value="UniProtKB-KW"/>
</dbReference>
<evidence type="ECO:0000256" key="4">
    <source>
        <dbReference type="ARBA" id="ARBA00022692"/>
    </source>
</evidence>
<keyword evidence="13" id="KW-0275">Fatty acid biosynthesis</keyword>
<evidence type="ECO:0000256" key="1">
    <source>
        <dbReference type="ARBA" id="ARBA00001947"/>
    </source>
</evidence>
<dbReference type="Pfam" id="PF04116">
    <property type="entry name" value="FA_hydroxylase"/>
    <property type="match status" value="1"/>
</dbReference>
<keyword evidence="3" id="KW-0444">Lipid biosynthesis</keyword>
<feature type="transmembrane region" description="Helical" evidence="14">
    <location>
        <begin position="62"/>
        <end position="82"/>
    </location>
</feature>
<dbReference type="PANTHER" id="PTHR12863:SF1">
    <property type="entry name" value="FATTY ACID 2-HYDROXYLASE"/>
    <property type="match status" value="1"/>
</dbReference>
<keyword evidence="12 14" id="KW-0472">Membrane</keyword>
<dbReference type="GO" id="GO:0005506">
    <property type="term" value="F:iron ion binding"/>
    <property type="evidence" value="ECO:0007669"/>
    <property type="project" value="InterPro"/>
</dbReference>
<feature type="transmembrane region" description="Helical" evidence="14">
    <location>
        <begin position="37"/>
        <end position="56"/>
    </location>
</feature>
<evidence type="ECO:0000256" key="13">
    <source>
        <dbReference type="ARBA" id="ARBA00023160"/>
    </source>
</evidence>
<sequence length="215" mass="25566">MIENSFNKIPEHLRPKNEGTDQIFKNGILEKFTRTHVAVPITMHTIIIISFCWLGLSQMPFLKFLGTFFSGWLIWTFLEYWIHRYVYHVKTENKIMRRIQHMGHGIHHQYPKDPTRLAMPPLPALILLTGFYSIFWLIMRANAVAFFPGFLLGYLLYISLHYAQHRYKAPNYGPLKRLWKYHLLHHYKHPEDKAFGVSTLLWDVVFGTLPKEKQK</sequence>
<evidence type="ECO:0000256" key="10">
    <source>
        <dbReference type="ARBA" id="ARBA00023002"/>
    </source>
</evidence>
<protein>
    <submittedName>
        <fullName evidence="16">Sterol desaturase family protein</fullName>
    </submittedName>
</protein>
<evidence type="ECO:0000256" key="7">
    <source>
        <dbReference type="ARBA" id="ARBA00022832"/>
    </source>
</evidence>
<gene>
    <name evidence="16" type="ORF">JL102_17895</name>
</gene>
<comment type="subcellular location">
    <subcellularLocation>
        <location evidence="2">Endoplasmic reticulum membrane</location>
        <topology evidence="2">Multi-pass membrane protein</topology>
    </subcellularLocation>
</comment>
<comment type="caution">
    <text evidence="16">The sequence shown here is derived from an EMBL/GenBank/DDBJ whole genome shotgun (WGS) entry which is preliminary data.</text>
</comment>
<keyword evidence="7" id="KW-0276">Fatty acid metabolism</keyword>
<proteinExistence type="predicted"/>
<evidence type="ECO:0000256" key="2">
    <source>
        <dbReference type="ARBA" id="ARBA00004477"/>
    </source>
</evidence>
<accession>A0A937K0X0</accession>
<evidence type="ECO:0000313" key="17">
    <source>
        <dbReference type="Proteomes" id="UP000659388"/>
    </source>
</evidence>
<dbReference type="GO" id="GO:0016020">
    <property type="term" value="C:membrane"/>
    <property type="evidence" value="ECO:0007669"/>
    <property type="project" value="InterPro"/>
</dbReference>
<keyword evidence="4 14" id="KW-0812">Transmembrane</keyword>
<dbReference type="AlphaFoldDB" id="A0A937K0X0"/>
<evidence type="ECO:0000256" key="5">
    <source>
        <dbReference type="ARBA" id="ARBA00022723"/>
    </source>
</evidence>
<evidence type="ECO:0000256" key="3">
    <source>
        <dbReference type="ARBA" id="ARBA00022516"/>
    </source>
</evidence>
<feature type="transmembrane region" description="Helical" evidence="14">
    <location>
        <begin position="145"/>
        <end position="163"/>
    </location>
</feature>
<dbReference type="PANTHER" id="PTHR12863">
    <property type="entry name" value="FATTY ACID HYDROXYLASE"/>
    <property type="match status" value="1"/>
</dbReference>
<dbReference type="InterPro" id="IPR006694">
    <property type="entry name" value="Fatty_acid_hydroxylase"/>
</dbReference>
<keyword evidence="10" id="KW-0560">Oxidoreductase</keyword>
<evidence type="ECO:0000256" key="9">
    <source>
        <dbReference type="ARBA" id="ARBA00022989"/>
    </source>
</evidence>
<dbReference type="GO" id="GO:0080132">
    <property type="term" value="F:fatty acid 2-hydroxylase activity"/>
    <property type="evidence" value="ECO:0007669"/>
    <property type="project" value="InterPro"/>
</dbReference>
<evidence type="ECO:0000313" key="16">
    <source>
        <dbReference type="EMBL" id="MBL3658029.1"/>
    </source>
</evidence>
<evidence type="ECO:0000256" key="11">
    <source>
        <dbReference type="ARBA" id="ARBA00023098"/>
    </source>
</evidence>
<keyword evidence="6" id="KW-0256">Endoplasmic reticulum</keyword>
<keyword evidence="5" id="KW-0479">Metal-binding</keyword>
<evidence type="ECO:0000259" key="15">
    <source>
        <dbReference type="Pfam" id="PF04116"/>
    </source>
</evidence>
<organism evidence="16 17">
    <name type="scientific">Fulvivirga sediminis</name>
    <dbReference type="NCBI Taxonomy" id="2803949"/>
    <lineage>
        <taxon>Bacteria</taxon>
        <taxon>Pseudomonadati</taxon>
        <taxon>Bacteroidota</taxon>
        <taxon>Cytophagia</taxon>
        <taxon>Cytophagales</taxon>
        <taxon>Fulvivirgaceae</taxon>
        <taxon>Fulvivirga</taxon>
    </lineage>
</organism>
<evidence type="ECO:0000256" key="6">
    <source>
        <dbReference type="ARBA" id="ARBA00022824"/>
    </source>
</evidence>
<keyword evidence="9 14" id="KW-1133">Transmembrane helix</keyword>
<dbReference type="InterPro" id="IPR014430">
    <property type="entry name" value="Scs7"/>
</dbReference>
<comment type="cofactor">
    <cofactor evidence="1">
        <name>Zn(2+)</name>
        <dbReference type="ChEBI" id="CHEBI:29105"/>
    </cofactor>
</comment>
<dbReference type="Proteomes" id="UP000659388">
    <property type="component" value="Unassembled WGS sequence"/>
</dbReference>
<keyword evidence="8" id="KW-0862">Zinc</keyword>
<name>A0A937K0X0_9BACT</name>
<keyword evidence="17" id="KW-1185">Reference proteome</keyword>
<dbReference type="EMBL" id="JAESIY010000010">
    <property type="protein sequence ID" value="MBL3658029.1"/>
    <property type="molecule type" value="Genomic_DNA"/>
</dbReference>
<keyword evidence="11" id="KW-0443">Lipid metabolism</keyword>
<evidence type="ECO:0000256" key="12">
    <source>
        <dbReference type="ARBA" id="ARBA00023136"/>
    </source>
</evidence>